<feature type="compositionally biased region" description="Basic residues" evidence="1">
    <location>
        <begin position="28"/>
        <end position="40"/>
    </location>
</feature>
<organism evidence="3 4">
    <name type="scientific">Clohesyomyces aquaticus</name>
    <dbReference type="NCBI Taxonomy" id="1231657"/>
    <lineage>
        <taxon>Eukaryota</taxon>
        <taxon>Fungi</taxon>
        <taxon>Dikarya</taxon>
        <taxon>Ascomycota</taxon>
        <taxon>Pezizomycotina</taxon>
        <taxon>Dothideomycetes</taxon>
        <taxon>Pleosporomycetidae</taxon>
        <taxon>Pleosporales</taxon>
        <taxon>Lindgomycetaceae</taxon>
        <taxon>Clohesyomyces</taxon>
    </lineage>
</organism>
<evidence type="ECO:0000313" key="3">
    <source>
        <dbReference type="EMBL" id="ORY14384.1"/>
    </source>
</evidence>
<dbReference type="Pfam" id="PF24864">
    <property type="entry name" value="DUF7730"/>
    <property type="match status" value="1"/>
</dbReference>
<sequence>MRARELLSRLPGIKWEPSDLPSTDPPSKKPRSRFSLRPHHPSKDDPTLDSPAFPTRRRKSTLSLTSAPDPELDARTDVQGQSPFFAKLPLEIRIQIYELVLSGEGETVHLTLGGRGRGHLGHFVCEDEDQMDDSMKECGCKVLVGGRDCRKLEGWIVGFLRICRRIYSEAISTLYKFHTFSLLHSTHLLYLPSRLPAPRLNNIRSLRLRWAIRALPYYRRPRMPPKPCSSKVQPLAYPEDTQNWQRGWHIIASMRGLRELFVVLTDPSPNQLWEQKWIGLEKELLEPAKLVIQPRWFELMLPYEGCNTGIDMGASACRLKKPEAAGDEDSDD</sequence>
<proteinExistence type="predicted"/>
<dbReference type="OrthoDB" id="4757095at2759"/>
<feature type="domain" description="DUF7730" evidence="2">
    <location>
        <begin position="78"/>
        <end position="322"/>
    </location>
</feature>
<gene>
    <name evidence="3" type="ORF">BCR34DRAFT_599163</name>
</gene>
<dbReference type="Proteomes" id="UP000193144">
    <property type="component" value="Unassembled WGS sequence"/>
</dbReference>
<dbReference type="EMBL" id="MCFA01000033">
    <property type="protein sequence ID" value="ORY14384.1"/>
    <property type="molecule type" value="Genomic_DNA"/>
</dbReference>
<evidence type="ECO:0000313" key="4">
    <source>
        <dbReference type="Proteomes" id="UP000193144"/>
    </source>
</evidence>
<name>A0A1Y1ZVY8_9PLEO</name>
<comment type="caution">
    <text evidence="3">The sequence shown here is derived from an EMBL/GenBank/DDBJ whole genome shotgun (WGS) entry which is preliminary data.</text>
</comment>
<accession>A0A1Y1ZVY8</accession>
<evidence type="ECO:0000256" key="1">
    <source>
        <dbReference type="SAM" id="MobiDB-lite"/>
    </source>
</evidence>
<evidence type="ECO:0000259" key="2">
    <source>
        <dbReference type="Pfam" id="PF24864"/>
    </source>
</evidence>
<protein>
    <recommendedName>
        <fullName evidence="2">DUF7730 domain-containing protein</fullName>
    </recommendedName>
</protein>
<dbReference type="AlphaFoldDB" id="A0A1Y1ZVY8"/>
<dbReference type="InterPro" id="IPR056632">
    <property type="entry name" value="DUF7730"/>
</dbReference>
<reference evidence="3 4" key="1">
    <citation type="submission" date="2016-07" db="EMBL/GenBank/DDBJ databases">
        <title>Pervasive Adenine N6-methylation of Active Genes in Fungi.</title>
        <authorList>
            <consortium name="DOE Joint Genome Institute"/>
            <person name="Mondo S.J."/>
            <person name="Dannebaum R.O."/>
            <person name="Kuo R.C."/>
            <person name="Labutti K."/>
            <person name="Haridas S."/>
            <person name="Kuo A."/>
            <person name="Salamov A."/>
            <person name="Ahrendt S.R."/>
            <person name="Lipzen A."/>
            <person name="Sullivan W."/>
            <person name="Andreopoulos W.B."/>
            <person name="Clum A."/>
            <person name="Lindquist E."/>
            <person name="Daum C."/>
            <person name="Ramamoorthy G.K."/>
            <person name="Gryganskyi A."/>
            <person name="Culley D."/>
            <person name="Magnuson J.K."/>
            <person name="James T.Y."/>
            <person name="O'Malley M.A."/>
            <person name="Stajich J.E."/>
            <person name="Spatafora J.W."/>
            <person name="Visel A."/>
            <person name="Grigoriev I.V."/>
        </authorList>
    </citation>
    <scope>NUCLEOTIDE SEQUENCE [LARGE SCALE GENOMIC DNA]</scope>
    <source>
        <strain evidence="3 4">CBS 115471</strain>
    </source>
</reference>
<feature type="region of interest" description="Disordered" evidence="1">
    <location>
        <begin position="1"/>
        <end position="76"/>
    </location>
</feature>
<dbReference type="PANTHER" id="PTHR38790">
    <property type="entry name" value="2EXR DOMAIN-CONTAINING PROTEIN-RELATED"/>
    <property type="match status" value="1"/>
</dbReference>
<keyword evidence="4" id="KW-1185">Reference proteome</keyword>
<dbReference type="PANTHER" id="PTHR38790:SF9">
    <property type="entry name" value="F-BOX DOMAIN-CONTAINING PROTEIN"/>
    <property type="match status" value="1"/>
</dbReference>
<dbReference type="STRING" id="1231657.A0A1Y1ZVY8"/>